<gene>
    <name evidence="2" type="ORF">V1264_015685</name>
</gene>
<feature type="compositionally biased region" description="Basic and acidic residues" evidence="1">
    <location>
        <begin position="60"/>
        <end position="84"/>
    </location>
</feature>
<comment type="caution">
    <text evidence="2">The sequence shown here is derived from an EMBL/GenBank/DDBJ whole genome shotgun (WGS) entry which is preliminary data.</text>
</comment>
<reference evidence="2 3" key="1">
    <citation type="submission" date="2024-02" db="EMBL/GenBank/DDBJ databases">
        <title>Chromosome-scale genome assembly of the rough periwinkle Littorina saxatilis.</title>
        <authorList>
            <person name="De Jode A."/>
            <person name="Faria R."/>
            <person name="Formenti G."/>
            <person name="Sims Y."/>
            <person name="Smith T.P."/>
            <person name="Tracey A."/>
            <person name="Wood J.M.D."/>
            <person name="Zagrodzka Z.B."/>
            <person name="Johannesson K."/>
            <person name="Butlin R.K."/>
            <person name="Leder E.H."/>
        </authorList>
    </citation>
    <scope>NUCLEOTIDE SEQUENCE [LARGE SCALE GENOMIC DNA]</scope>
    <source>
        <strain evidence="2">Snail1</strain>
        <tissue evidence="2">Muscle</tissue>
    </source>
</reference>
<proteinExistence type="predicted"/>
<sequence length="84" mass="10172">MERRKVEVQVKMKEQEVLNYELSSLKPRAKVYRQQQNSNIMFLSGVQQEMHRAKQNLDSLQKEYRDLETSTSHTERREEEEEKS</sequence>
<evidence type="ECO:0000313" key="2">
    <source>
        <dbReference type="EMBL" id="KAK7107838.1"/>
    </source>
</evidence>
<dbReference type="InterPro" id="IPR054148">
    <property type="entry name" value="ASNSD1-SEP"/>
</dbReference>
<accession>A0AAN9GG97</accession>
<evidence type="ECO:0000313" key="3">
    <source>
        <dbReference type="Proteomes" id="UP001374579"/>
    </source>
</evidence>
<protein>
    <submittedName>
        <fullName evidence="2">Uncharacterized protein</fullName>
    </submittedName>
</protein>
<name>A0AAN9GG97_9CAEN</name>
<dbReference type="AlphaFoldDB" id="A0AAN9GG97"/>
<dbReference type="Proteomes" id="UP001374579">
    <property type="component" value="Unassembled WGS sequence"/>
</dbReference>
<feature type="region of interest" description="Disordered" evidence="1">
    <location>
        <begin position="49"/>
        <end position="84"/>
    </location>
</feature>
<keyword evidence="3" id="KW-1185">Reference proteome</keyword>
<organism evidence="2 3">
    <name type="scientific">Littorina saxatilis</name>
    <dbReference type="NCBI Taxonomy" id="31220"/>
    <lineage>
        <taxon>Eukaryota</taxon>
        <taxon>Metazoa</taxon>
        <taxon>Spiralia</taxon>
        <taxon>Lophotrochozoa</taxon>
        <taxon>Mollusca</taxon>
        <taxon>Gastropoda</taxon>
        <taxon>Caenogastropoda</taxon>
        <taxon>Littorinimorpha</taxon>
        <taxon>Littorinoidea</taxon>
        <taxon>Littorinidae</taxon>
        <taxon>Littorina</taxon>
    </lineage>
</organism>
<dbReference type="EMBL" id="JBAMIC010000004">
    <property type="protein sequence ID" value="KAK7107838.1"/>
    <property type="molecule type" value="Genomic_DNA"/>
</dbReference>
<evidence type="ECO:0000256" key="1">
    <source>
        <dbReference type="SAM" id="MobiDB-lite"/>
    </source>
</evidence>
<dbReference type="Pfam" id="PF21975">
    <property type="entry name" value="ASNSD1-SEP"/>
    <property type="match status" value="1"/>
</dbReference>